<dbReference type="PROSITE" id="PS51253">
    <property type="entry name" value="HTH_CENPB"/>
    <property type="match status" value="1"/>
</dbReference>
<dbReference type="AlphaFoldDB" id="A0A9P5SRK2"/>
<feature type="compositionally biased region" description="Polar residues" evidence="2">
    <location>
        <begin position="83"/>
        <end position="92"/>
    </location>
</feature>
<sequence length="590" mass="63861">MEGYTQESIAAAAATVASLQPNSTSKTASALKPKARVSKATKKNQDDHASAATDSSTSKKRGGMTCSTSGEQQHGRIHENKYRTSASSGESTSQKRRRSASVASDRSMSSSGSIANHEGARWEGQLKRVREPASAELDRAMVEFLKSPASVDAQGRRLNDAELQAQALKLAQSIPSAQRMRCSFGWLRHFKRRLGVHWRLDPSSSTSASSTQDGQGSGKYRWVIENEQRKEQQDNDGGSGSDSSSGSEDDDGDSEEYFSSRETLNTASTPAKKRCRTASAVSPSQLHSPQSILATFSTASTTRDSTLFNDALPPLHVPCASASTVPSFTPVSSTIDPKQLLASPHSTSFTPPSAFGMSVDGKMRKVPSKEEAYDMLQSLLLYYEQDHCSHAHYVGEQQTLLLPRWIHQQRQIIAMTGPTSQGPSTMESAKMMTWVNQQQNQYPFPPLLQMNQHNHNQQQQQQQAYFPYHQPSFPVPGISATSVSLLSSLPTPPLSYHSGSSMSSSTSRSLSSSCSPPALSPLSELGASSPISPMLSPLSPMIGGHKVDEHDPLQLTTLALERQMAARRESLSPSTTLPLSMAGLGALTMW</sequence>
<feature type="compositionally biased region" description="Basic and acidic residues" evidence="2">
    <location>
        <begin position="73"/>
        <end position="82"/>
    </location>
</feature>
<feature type="region of interest" description="Disordered" evidence="2">
    <location>
        <begin position="16"/>
        <end position="126"/>
    </location>
</feature>
<feature type="compositionally biased region" description="Low complexity" evidence="2">
    <location>
        <begin position="100"/>
        <end position="115"/>
    </location>
</feature>
<dbReference type="Pfam" id="PF03221">
    <property type="entry name" value="HTH_Tnp_Tc5"/>
    <property type="match status" value="1"/>
</dbReference>
<feature type="region of interest" description="Disordered" evidence="2">
    <location>
        <begin position="229"/>
        <end position="288"/>
    </location>
</feature>
<dbReference type="GO" id="GO:0003677">
    <property type="term" value="F:DNA binding"/>
    <property type="evidence" value="ECO:0007669"/>
    <property type="project" value="UniProtKB-KW"/>
</dbReference>
<comment type="caution">
    <text evidence="4">The sequence shown here is derived from an EMBL/GenBank/DDBJ whole genome shotgun (WGS) entry which is preliminary data.</text>
</comment>
<feature type="compositionally biased region" description="Polar residues" evidence="2">
    <location>
        <begin position="260"/>
        <end position="269"/>
    </location>
</feature>
<feature type="region of interest" description="Disordered" evidence="2">
    <location>
        <begin position="494"/>
        <end position="525"/>
    </location>
</feature>
<keyword evidence="1" id="KW-0238">DNA-binding</keyword>
<dbReference type="InterPro" id="IPR006600">
    <property type="entry name" value="HTH_CenpB_DNA-bd_dom"/>
</dbReference>
<feature type="domain" description="HTH CENPB-type" evidence="3">
    <location>
        <begin position="125"/>
        <end position="200"/>
    </location>
</feature>
<evidence type="ECO:0000313" key="4">
    <source>
        <dbReference type="EMBL" id="KAF9333697.1"/>
    </source>
</evidence>
<evidence type="ECO:0000313" key="5">
    <source>
        <dbReference type="Proteomes" id="UP000696485"/>
    </source>
</evidence>
<feature type="compositionally biased region" description="Polar residues" evidence="2">
    <location>
        <begin position="279"/>
        <end position="288"/>
    </location>
</feature>
<organism evidence="4 5">
    <name type="scientific">Podila minutissima</name>
    <dbReference type="NCBI Taxonomy" id="64525"/>
    <lineage>
        <taxon>Eukaryota</taxon>
        <taxon>Fungi</taxon>
        <taxon>Fungi incertae sedis</taxon>
        <taxon>Mucoromycota</taxon>
        <taxon>Mortierellomycotina</taxon>
        <taxon>Mortierellomycetes</taxon>
        <taxon>Mortierellales</taxon>
        <taxon>Mortierellaceae</taxon>
        <taxon>Podila</taxon>
    </lineage>
</organism>
<feature type="compositionally biased region" description="Polar residues" evidence="2">
    <location>
        <begin position="17"/>
        <end position="28"/>
    </location>
</feature>
<keyword evidence="5" id="KW-1185">Reference proteome</keyword>
<reference evidence="4" key="1">
    <citation type="journal article" date="2020" name="Fungal Divers.">
        <title>Resolving the Mortierellaceae phylogeny through synthesis of multi-gene phylogenetics and phylogenomics.</title>
        <authorList>
            <person name="Vandepol N."/>
            <person name="Liber J."/>
            <person name="Desiro A."/>
            <person name="Na H."/>
            <person name="Kennedy M."/>
            <person name="Barry K."/>
            <person name="Grigoriev I.V."/>
            <person name="Miller A.N."/>
            <person name="O'Donnell K."/>
            <person name="Stajich J.E."/>
            <person name="Bonito G."/>
        </authorList>
    </citation>
    <scope>NUCLEOTIDE SEQUENCE</scope>
    <source>
        <strain evidence="4">NVP1</strain>
    </source>
</reference>
<gene>
    <name evidence="4" type="ORF">BG006_003271</name>
</gene>
<accession>A0A9P5SRK2</accession>
<dbReference type="EMBL" id="JAAAUY010000187">
    <property type="protein sequence ID" value="KAF9333697.1"/>
    <property type="molecule type" value="Genomic_DNA"/>
</dbReference>
<proteinExistence type="predicted"/>
<dbReference type="Proteomes" id="UP000696485">
    <property type="component" value="Unassembled WGS sequence"/>
</dbReference>
<dbReference type="Gene3D" id="1.10.10.60">
    <property type="entry name" value="Homeodomain-like"/>
    <property type="match status" value="1"/>
</dbReference>
<name>A0A9P5SRK2_9FUNG</name>
<feature type="compositionally biased region" description="Basic residues" evidence="2">
    <location>
        <begin position="33"/>
        <end position="42"/>
    </location>
</feature>
<evidence type="ECO:0000256" key="2">
    <source>
        <dbReference type="SAM" id="MobiDB-lite"/>
    </source>
</evidence>
<protein>
    <recommendedName>
        <fullName evidence="3">HTH CENPB-type domain-containing protein</fullName>
    </recommendedName>
</protein>
<evidence type="ECO:0000256" key="1">
    <source>
        <dbReference type="ARBA" id="ARBA00023125"/>
    </source>
</evidence>
<evidence type="ECO:0000259" key="3">
    <source>
        <dbReference type="PROSITE" id="PS51253"/>
    </source>
</evidence>
<feature type="compositionally biased region" description="Acidic residues" evidence="2">
    <location>
        <begin position="247"/>
        <end position="256"/>
    </location>
</feature>